<dbReference type="PRINTS" id="PR00421">
    <property type="entry name" value="THIOREDOXIN"/>
</dbReference>
<evidence type="ECO:0000256" key="3">
    <source>
        <dbReference type="ARBA" id="ARBA00022982"/>
    </source>
</evidence>
<dbReference type="SUPFAM" id="SSF52833">
    <property type="entry name" value="Thioredoxin-like"/>
    <property type="match status" value="1"/>
</dbReference>
<evidence type="ECO:0000259" key="10">
    <source>
        <dbReference type="PROSITE" id="PS51352"/>
    </source>
</evidence>
<comment type="similarity">
    <text evidence="1 7">Belongs to the thioredoxin family.</text>
</comment>
<feature type="site" description="Contributes to redox potential value" evidence="8">
    <location>
        <position position="30"/>
    </location>
</feature>
<reference evidence="11" key="1">
    <citation type="submission" date="2020-10" db="EMBL/GenBank/DDBJ databases">
        <title>Genome sequence of the unusual species of purple photosynthetic bacteria, Phaeovibrio sulfidiphilus DSM 23193, type strain.</title>
        <authorList>
            <person name="Kyndt J.A."/>
            <person name="Meyer T.E."/>
        </authorList>
    </citation>
    <scope>NUCLEOTIDE SEQUENCE</scope>
    <source>
        <strain evidence="11">DSM 23193</strain>
    </source>
</reference>
<dbReference type="PROSITE" id="PS00194">
    <property type="entry name" value="THIOREDOXIN_1"/>
    <property type="match status" value="1"/>
</dbReference>
<dbReference type="EMBL" id="JACZHT010000004">
    <property type="protein sequence ID" value="MBE1237272.1"/>
    <property type="molecule type" value="Genomic_DNA"/>
</dbReference>
<evidence type="ECO:0000256" key="7">
    <source>
        <dbReference type="PIRNR" id="PIRNR000077"/>
    </source>
</evidence>
<evidence type="ECO:0000256" key="6">
    <source>
        <dbReference type="NCBIfam" id="TIGR01068"/>
    </source>
</evidence>
<dbReference type="AlphaFoldDB" id="A0A8J6YX42"/>
<dbReference type="GO" id="GO:0045454">
    <property type="term" value="P:cell redox homeostasis"/>
    <property type="evidence" value="ECO:0007669"/>
    <property type="project" value="TreeGrafter"/>
</dbReference>
<dbReference type="InterPro" id="IPR005746">
    <property type="entry name" value="Thioredoxin"/>
</dbReference>
<dbReference type="PANTHER" id="PTHR45663">
    <property type="entry name" value="GEO12009P1"/>
    <property type="match status" value="1"/>
</dbReference>
<dbReference type="InterPro" id="IPR036249">
    <property type="entry name" value="Thioredoxin-like_sf"/>
</dbReference>
<evidence type="ECO:0000313" key="12">
    <source>
        <dbReference type="Proteomes" id="UP000631034"/>
    </source>
</evidence>
<sequence>MKQVSDESFEADVLKASGSVLVDFWAPWCGPCRQIAPILDEISQERAGKVEIVKMNIDDNPQTPAKYAVRGIPTMMLFRDGALVDAKIGAHPKSRLLEWLDSKLD</sequence>
<evidence type="ECO:0000256" key="1">
    <source>
        <dbReference type="ARBA" id="ARBA00008987"/>
    </source>
</evidence>
<feature type="domain" description="Thioredoxin" evidence="10">
    <location>
        <begin position="1"/>
        <end position="105"/>
    </location>
</feature>
<feature type="active site" description="Nucleophile" evidence="8">
    <location>
        <position position="32"/>
    </location>
</feature>
<dbReference type="InterPro" id="IPR017937">
    <property type="entry name" value="Thioredoxin_CS"/>
</dbReference>
<name>A0A8J6YX42_9PROT</name>
<dbReference type="GO" id="GO:0005829">
    <property type="term" value="C:cytosol"/>
    <property type="evidence" value="ECO:0007669"/>
    <property type="project" value="TreeGrafter"/>
</dbReference>
<feature type="site" description="Deprotonates C-terminal active site Cys" evidence="8">
    <location>
        <position position="23"/>
    </location>
</feature>
<evidence type="ECO:0000256" key="2">
    <source>
        <dbReference type="ARBA" id="ARBA00022448"/>
    </source>
</evidence>
<dbReference type="PANTHER" id="PTHR45663:SF11">
    <property type="entry name" value="GEO12009P1"/>
    <property type="match status" value="1"/>
</dbReference>
<feature type="disulfide bond" description="Redox-active" evidence="9">
    <location>
        <begin position="29"/>
        <end position="32"/>
    </location>
</feature>
<dbReference type="GO" id="GO:0015035">
    <property type="term" value="F:protein-disulfide reductase activity"/>
    <property type="evidence" value="ECO:0007669"/>
    <property type="project" value="UniProtKB-UniRule"/>
</dbReference>
<feature type="active site" description="Nucleophile" evidence="8">
    <location>
        <position position="29"/>
    </location>
</feature>
<dbReference type="NCBIfam" id="TIGR01068">
    <property type="entry name" value="thioredoxin"/>
    <property type="match status" value="1"/>
</dbReference>
<accession>A0A8J6YX42</accession>
<organism evidence="11 12">
    <name type="scientific">Phaeovibrio sulfidiphilus</name>
    <dbReference type="NCBI Taxonomy" id="1220600"/>
    <lineage>
        <taxon>Bacteria</taxon>
        <taxon>Pseudomonadati</taxon>
        <taxon>Pseudomonadota</taxon>
        <taxon>Alphaproteobacteria</taxon>
        <taxon>Rhodospirillales</taxon>
        <taxon>Rhodospirillaceae</taxon>
        <taxon>Phaeovibrio</taxon>
    </lineage>
</organism>
<evidence type="ECO:0000313" key="11">
    <source>
        <dbReference type="EMBL" id="MBE1237272.1"/>
    </source>
</evidence>
<keyword evidence="3" id="KW-0249">Electron transport</keyword>
<evidence type="ECO:0000256" key="4">
    <source>
        <dbReference type="ARBA" id="ARBA00023157"/>
    </source>
</evidence>
<evidence type="ECO:0000256" key="9">
    <source>
        <dbReference type="PIRSR" id="PIRSR000077-4"/>
    </source>
</evidence>
<evidence type="ECO:0000256" key="8">
    <source>
        <dbReference type="PIRSR" id="PIRSR000077-1"/>
    </source>
</evidence>
<dbReference type="Proteomes" id="UP000631034">
    <property type="component" value="Unassembled WGS sequence"/>
</dbReference>
<keyword evidence="5 9" id="KW-0676">Redox-active center</keyword>
<dbReference type="CDD" id="cd02947">
    <property type="entry name" value="TRX_family"/>
    <property type="match status" value="1"/>
</dbReference>
<dbReference type="PIRSF" id="PIRSF000077">
    <property type="entry name" value="Thioredoxin"/>
    <property type="match status" value="1"/>
</dbReference>
<feature type="site" description="Contributes to redox potential value" evidence="8">
    <location>
        <position position="31"/>
    </location>
</feature>
<keyword evidence="4 9" id="KW-1015">Disulfide bond</keyword>
<dbReference type="RefSeq" id="WP_192534285.1">
    <property type="nucleotide sequence ID" value="NZ_JACZHT010000004.1"/>
</dbReference>
<keyword evidence="12" id="KW-1185">Reference proteome</keyword>
<gene>
    <name evidence="11" type="primary">trxA</name>
    <name evidence="11" type="ORF">IHV25_06390</name>
</gene>
<dbReference type="Pfam" id="PF00085">
    <property type="entry name" value="Thioredoxin"/>
    <property type="match status" value="1"/>
</dbReference>
<evidence type="ECO:0000256" key="5">
    <source>
        <dbReference type="ARBA" id="ARBA00023284"/>
    </source>
</evidence>
<comment type="caution">
    <text evidence="11">The sequence shown here is derived from an EMBL/GenBank/DDBJ whole genome shotgun (WGS) entry which is preliminary data.</text>
</comment>
<dbReference type="PROSITE" id="PS51352">
    <property type="entry name" value="THIOREDOXIN_2"/>
    <property type="match status" value="1"/>
</dbReference>
<dbReference type="Gene3D" id="3.40.30.10">
    <property type="entry name" value="Glutaredoxin"/>
    <property type="match status" value="1"/>
</dbReference>
<protein>
    <recommendedName>
        <fullName evidence="6 7">Thioredoxin</fullName>
    </recommendedName>
</protein>
<dbReference type="FunFam" id="3.40.30.10:FF:000001">
    <property type="entry name" value="Thioredoxin"/>
    <property type="match status" value="1"/>
</dbReference>
<keyword evidence="2" id="KW-0813">Transport</keyword>
<dbReference type="InterPro" id="IPR013766">
    <property type="entry name" value="Thioredoxin_domain"/>
</dbReference>
<proteinExistence type="inferred from homology"/>